<evidence type="ECO:0000256" key="1">
    <source>
        <dbReference type="SAM" id="Phobius"/>
    </source>
</evidence>
<dbReference type="Proteomes" id="UP000474967">
    <property type="component" value="Unassembled WGS sequence"/>
</dbReference>
<evidence type="ECO:0000313" key="2">
    <source>
        <dbReference type="EMBL" id="NEN04676.1"/>
    </source>
</evidence>
<accession>A0A6L9XTP3</accession>
<protein>
    <submittedName>
        <fullName evidence="2">Uncharacterized protein</fullName>
    </submittedName>
</protein>
<proteinExistence type="predicted"/>
<feature type="transmembrane region" description="Helical" evidence="1">
    <location>
        <begin position="36"/>
        <end position="56"/>
    </location>
</feature>
<dbReference type="RefSeq" id="WP_163287780.1">
    <property type="nucleotide sequence ID" value="NZ_JAAGWY010000001.1"/>
</dbReference>
<gene>
    <name evidence="2" type="ORF">G3T36_02220</name>
</gene>
<sequence length="61" mass="6913">MTENEHESPSESLPRKKKKPWFRRNRYGPGWHPSSWQGILILGVIVAALVVVVVLFSTGLL</sequence>
<keyword evidence="1" id="KW-0812">Transmembrane</keyword>
<reference evidence="2 3" key="1">
    <citation type="journal article" date="2014" name="J. Microbiol.">
        <title>Diaminobutyricibacter tongyongensis gen. nov., sp. nov. and Homoserinibacter gongjuensis gen. nov., sp. nov. belong to the family Microbacteriaceae.</title>
        <authorList>
            <person name="Kim S.J."/>
            <person name="Ahn J.H."/>
            <person name="Weon H.Y."/>
            <person name="Hamada M."/>
            <person name="Suzuki K."/>
            <person name="Kwon S.W."/>
        </authorList>
    </citation>
    <scope>NUCLEOTIDE SEQUENCE [LARGE SCALE GENOMIC DNA]</scope>
    <source>
        <strain evidence="2 3">NBRC 108724</strain>
    </source>
</reference>
<name>A0A6L9XTP3_9MICO</name>
<keyword evidence="1" id="KW-1133">Transmembrane helix</keyword>
<keyword evidence="3" id="KW-1185">Reference proteome</keyword>
<dbReference type="AlphaFoldDB" id="A0A6L9XTP3"/>
<dbReference type="EMBL" id="JAAGWY010000001">
    <property type="protein sequence ID" value="NEN04676.1"/>
    <property type="molecule type" value="Genomic_DNA"/>
</dbReference>
<evidence type="ECO:0000313" key="3">
    <source>
        <dbReference type="Proteomes" id="UP000474967"/>
    </source>
</evidence>
<organism evidence="2 3">
    <name type="scientific">Leifsonia tongyongensis</name>
    <dbReference type="NCBI Taxonomy" id="1268043"/>
    <lineage>
        <taxon>Bacteria</taxon>
        <taxon>Bacillati</taxon>
        <taxon>Actinomycetota</taxon>
        <taxon>Actinomycetes</taxon>
        <taxon>Micrococcales</taxon>
        <taxon>Microbacteriaceae</taxon>
        <taxon>Leifsonia</taxon>
    </lineage>
</organism>
<comment type="caution">
    <text evidence="2">The sequence shown here is derived from an EMBL/GenBank/DDBJ whole genome shotgun (WGS) entry which is preliminary data.</text>
</comment>
<keyword evidence="1" id="KW-0472">Membrane</keyword>